<dbReference type="RefSeq" id="WP_225239095.1">
    <property type="nucleotide sequence ID" value="NZ_JAHYBX010000004.1"/>
</dbReference>
<comment type="caution">
    <text evidence="2">The sequence shown here is derived from an EMBL/GenBank/DDBJ whole genome shotgun (WGS) entry which is preliminary data.</text>
</comment>
<keyword evidence="3" id="KW-1185">Reference proteome</keyword>
<organism evidence="2 3">
    <name type="scientific">Massilia hydrophila</name>
    <dbReference type="NCBI Taxonomy" id="3044279"/>
    <lineage>
        <taxon>Bacteria</taxon>
        <taxon>Pseudomonadati</taxon>
        <taxon>Pseudomonadota</taxon>
        <taxon>Betaproteobacteria</taxon>
        <taxon>Burkholderiales</taxon>
        <taxon>Oxalobacteraceae</taxon>
        <taxon>Telluria group</taxon>
        <taxon>Massilia</taxon>
    </lineage>
</organism>
<reference evidence="2 3" key="1">
    <citation type="submission" date="2021-07" db="EMBL/GenBank/DDBJ databases">
        <title>Characterization of Violacein-producing bacteria and related species.</title>
        <authorList>
            <person name="Wilson H.S."/>
            <person name="De Leon M.E."/>
        </authorList>
    </citation>
    <scope>NUCLEOTIDE SEQUENCE [LARGE SCALE GENOMIC DNA]</scope>
    <source>
        <strain evidence="2 3">HSC-2F05</strain>
    </source>
</reference>
<gene>
    <name evidence="2" type="ORF">LE190_12985</name>
</gene>
<protein>
    <submittedName>
        <fullName evidence="2">Uncharacterized protein</fullName>
    </submittedName>
</protein>
<feature type="chain" id="PRO_5046667821" evidence="1">
    <location>
        <begin position="21"/>
        <end position="140"/>
    </location>
</feature>
<sequence>MRPLVFLIPASLLLAAGAGAQNLPYPPADTAPIASSVQVTAPSFSAPIKPQQARKISGAYDMSNGWYMRVWIARRFIETVIDDQPPLRLVQVAPYRFVSGDGNVTMQFNLGETGDDMQMSYAPDGRFAERIVISSRLAQR</sequence>
<evidence type="ECO:0000313" key="3">
    <source>
        <dbReference type="Proteomes" id="UP001198602"/>
    </source>
</evidence>
<keyword evidence="1" id="KW-0732">Signal</keyword>
<feature type="signal peptide" evidence="1">
    <location>
        <begin position="1"/>
        <end position="20"/>
    </location>
</feature>
<dbReference type="EMBL" id="JAHYBX010000004">
    <property type="protein sequence ID" value="MCA1856836.1"/>
    <property type="molecule type" value="Genomic_DNA"/>
</dbReference>
<proteinExistence type="predicted"/>
<dbReference type="Proteomes" id="UP001198602">
    <property type="component" value="Unassembled WGS sequence"/>
</dbReference>
<evidence type="ECO:0000256" key="1">
    <source>
        <dbReference type="SAM" id="SignalP"/>
    </source>
</evidence>
<accession>A0ABS7YD25</accession>
<name>A0ABS7YD25_9BURK</name>
<evidence type="ECO:0000313" key="2">
    <source>
        <dbReference type="EMBL" id="MCA1856836.1"/>
    </source>
</evidence>